<comment type="subcellular location">
    <subcellularLocation>
        <location evidence="1">Endoplasmic reticulum membrane</location>
        <topology evidence="1">Single-pass type I membrane protein</topology>
    </subcellularLocation>
</comment>
<dbReference type="Pfam" id="PF11721">
    <property type="entry name" value="Malectin"/>
    <property type="match status" value="1"/>
</dbReference>
<evidence type="ECO:0000259" key="13">
    <source>
        <dbReference type="Pfam" id="PF11721"/>
    </source>
</evidence>
<dbReference type="InterPro" id="IPR039155">
    <property type="entry name" value="MLEC"/>
</dbReference>
<evidence type="ECO:0000256" key="5">
    <source>
        <dbReference type="ARBA" id="ARBA00022824"/>
    </source>
</evidence>
<dbReference type="PANTHER" id="PTHR13460">
    <property type="match status" value="1"/>
</dbReference>
<evidence type="ECO:0000313" key="14">
    <source>
        <dbReference type="EMBL" id="KAK3580799.1"/>
    </source>
</evidence>
<feature type="compositionally biased region" description="Acidic residues" evidence="10">
    <location>
        <begin position="270"/>
        <end position="280"/>
    </location>
</feature>
<keyword evidence="5" id="KW-0256">Endoplasmic reticulum</keyword>
<dbReference type="AlphaFoldDB" id="A0AAE0VK34"/>
<feature type="region of interest" description="Disordered" evidence="10">
    <location>
        <begin position="268"/>
        <end position="301"/>
    </location>
</feature>
<keyword evidence="6 11" id="KW-1133">Transmembrane helix</keyword>
<dbReference type="GO" id="GO:0030246">
    <property type="term" value="F:carbohydrate binding"/>
    <property type="evidence" value="ECO:0007669"/>
    <property type="project" value="InterPro"/>
</dbReference>
<reference evidence="14" key="2">
    <citation type="journal article" date="2021" name="Genome Biol. Evol.">
        <title>Developing a high-quality reference genome for a parasitic bivalve with doubly uniparental inheritance (Bivalvia: Unionida).</title>
        <authorList>
            <person name="Smith C.H."/>
        </authorList>
    </citation>
    <scope>NUCLEOTIDE SEQUENCE</scope>
    <source>
        <strain evidence="14">CHS0354</strain>
        <tissue evidence="14">Mantle</tissue>
    </source>
</reference>
<dbReference type="PANTHER" id="PTHR13460:SF0">
    <property type="entry name" value="MALECTIN"/>
    <property type="match status" value="1"/>
</dbReference>
<gene>
    <name evidence="14" type="ORF">CHS0354_025140</name>
</gene>
<dbReference type="Proteomes" id="UP001195483">
    <property type="component" value="Unassembled WGS sequence"/>
</dbReference>
<keyword evidence="8" id="KW-0325">Glycoprotein</keyword>
<evidence type="ECO:0000256" key="2">
    <source>
        <dbReference type="ARBA" id="ARBA00009141"/>
    </source>
</evidence>
<evidence type="ECO:0000256" key="6">
    <source>
        <dbReference type="ARBA" id="ARBA00022989"/>
    </source>
</evidence>
<evidence type="ECO:0000256" key="12">
    <source>
        <dbReference type="SAM" id="SignalP"/>
    </source>
</evidence>
<dbReference type="InterPro" id="IPR021720">
    <property type="entry name" value="Malectin_dom"/>
</dbReference>
<evidence type="ECO:0000313" key="15">
    <source>
        <dbReference type="Proteomes" id="UP001195483"/>
    </source>
</evidence>
<feature type="signal peptide" evidence="12">
    <location>
        <begin position="1"/>
        <end position="25"/>
    </location>
</feature>
<evidence type="ECO:0000256" key="10">
    <source>
        <dbReference type="SAM" id="MobiDB-lite"/>
    </source>
</evidence>
<sequence length="329" mass="36790">MLVLVFIFVSFLLVLQLLSLPNVLSLPGESRRLRVRNVSRGIVNTMFSAALGNLCRIGRYCAIKQHHLFSIFFSLSLLSQSFGIGEVVWAVNCGGEAHTDIHGIRFEADPLQGEGIPSDYGKNLMIQRVVPQDQILYQTERYHVSKFGYDIPLKVDGDYVLVLKFCEVWFTAPNQKVFDISLNGEIVISELDIFSKVGRGVAHDEYVPFSIHKGTLKLNGEVHDVKDGKIRVEFLKGDLDNPKINALYLIRGTLDDVPKLPVLPGQDIIEKDEEEEEEEVTETKPAKSRRPSGPKVKDPYAADDTSTMLLPVFVAVGAFIPLLFCLCKL</sequence>
<accession>A0AAE0VK34</accession>
<evidence type="ECO:0000256" key="1">
    <source>
        <dbReference type="ARBA" id="ARBA00004115"/>
    </source>
</evidence>
<dbReference type="Gene3D" id="2.60.120.430">
    <property type="entry name" value="Galactose-binding lectin"/>
    <property type="match status" value="1"/>
</dbReference>
<dbReference type="EMBL" id="JAEAOA010001501">
    <property type="protein sequence ID" value="KAK3580799.1"/>
    <property type="molecule type" value="Genomic_DNA"/>
</dbReference>
<dbReference type="GO" id="GO:0005789">
    <property type="term" value="C:endoplasmic reticulum membrane"/>
    <property type="evidence" value="ECO:0007669"/>
    <property type="project" value="UniProtKB-SubCell"/>
</dbReference>
<proteinExistence type="inferred from homology"/>
<keyword evidence="4 12" id="KW-0732">Signal</keyword>
<comment type="caution">
    <text evidence="14">The sequence shown here is derived from an EMBL/GenBank/DDBJ whole genome shotgun (WGS) entry which is preliminary data.</text>
</comment>
<evidence type="ECO:0000256" key="3">
    <source>
        <dbReference type="ARBA" id="ARBA00022692"/>
    </source>
</evidence>
<evidence type="ECO:0000256" key="9">
    <source>
        <dbReference type="ARBA" id="ARBA00023277"/>
    </source>
</evidence>
<evidence type="ECO:0000256" key="4">
    <source>
        <dbReference type="ARBA" id="ARBA00022729"/>
    </source>
</evidence>
<organism evidence="14 15">
    <name type="scientific">Potamilus streckersoni</name>
    <dbReference type="NCBI Taxonomy" id="2493646"/>
    <lineage>
        <taxon>Eukaryota</taxon>
        <taxon>Metazoa</taxon>
        <taxon>Spiralia</taxon>
        <taxon>Lophotrochozoa</taxon>
        <taxon>Mollusca</taxon>
        <taxon>Bivalvia</taxon>
        <taxon>Autobranchia</taxon>
        <taxon>Heteroconchia</taxon>
        <taxon>Palaeoheterodonta</taxon>
        <taxon>Unionida</taxon>
        <taxon>Unionoidea</taxon>
        <taxon>Unionidae</taxon>
        <taxon>Ambleminae</taxon>
        <taxon>Lampsilini</taxon>
        <taxon>Potamilus</taxon>
    </lineage>
</organism>
<feature type="transmembrane region" description="Helical" evidence="11">
    <location>
        <begin position="308"/>
        <end position="327"/>
    </location>
</feature>
<feature type="chain" id="PRO_5042258471" description="Malectin domain-containing protein" evidence="12">
    <location>
        <begin position="26"/>
        <end position="329"/>
    </location>
</feature>
<evidence type="ECO:0000256" key="11">
    <source>
        <dbReference type="SAM" id="Phobius"/>
    </source>
</evidence>
<evidence type="ECO:0000256" key="8">
    <source>
        <dbReference type="ARBA" id="ARBA00023180"/>
    </source>
</evidence>
<reference evidence="14" key="1">
    <citation type="journal article" date="2021" name="Genome Biol. Evol.">
        <title>A High-Quality Reference Genome for a Parasitic Bivalve with Doubly Uniparental Inheritance (Bivalvia: Unionida).</title>
        <authorList>
            <person name="Smith C.H."/>
        </authorList>
    </citation>
    <scope>NUCLEOTIDE SEQUENCE</scope>
    <source>
        <strain evidence="14">CHS0354</strain>
    </source>
</reference>
<feature type="domain" description="Malectin" evidence="13">
    <location>
        <begin position="87"/>
        <end position="247"/>
    </location>
</feature>
<keyword evidence="7 11" id="KW-0472">Membrane</keyword>
<protein>
    <recommendedName>
        <fullName evidence="13">Malectin domain-containing protein</fullName>
    </recommendedName>
</protein>
<comment type="similarity">
    <text evidence="2">Belongs to the malectin family.</text>
</comment>
<evidence type="ECO:0000256" key="7">
    <source>
        <dbReference type="ARBA" id="ARBA00023136"/>
    </source>
</evidence>
<reference evidence="14" key="3">
    <citation type="submission" date="2023-05" db="EMBL/GenBank/DDBJ databases">
        <authorList>
            <person name="Smith C.H."/>
        </authorList>
    </citation>
    <scope>NUCLEOTIDE SEQUENCE</scope>
    <source>
        <strain evidence="14">CHS0354</strain>
        <tissue evidence="14">Mantle</tissue>
    </source>
</reference>
<keyword evidence="15" id="KW-1185">Reference proteome</keyword>
<name>A0AAE0VK34_9BIVA</name>
<keyword evidence="3 11" id="KW-0812">Transmembrane</keyword>
<keyword evidence="9" id="KW-0119">Carbohydrate metabolism</keyword>